<proteinExistence type="predicted"/>
<organism evidence="1 2">
    <name type="scientific">Hymenolepis diminuta</name>
    <name type="common">Rat tapeworm</name>
    <dbReference type="NCBI Taxonomy" id="6216"/>
    <lineage>
        <taxon>Eukaryota</taxon>
        <taxon>Metazoa</taxon>
        <taxon>Spiralia</taxon>
        <taxon>Lophotrochozoa</taxon>
        <taxon>Platyhelminthes</taxon>
        <taxon>Cestoda</taxon>
        <taxon>Eucestoda</taxon>
        <taxon>Cyclophyllidea</taxon>
        <taxon>Hymenolepididae</taxon>
        <taxon>Hymenolepis</taxon>
    </lineage>
</organism>
<name>A0A564YJT9_HYMDI</name>
<dbReference type="EMBL" id="CABIJS010000222">
    <property type="protein sequence ID" value="VUZ46814.1"/>
    <property type="molecule type" value="Genomic_DNA"/>
</dbReference>
<evidence type="ECO:0000313" key="2">
    <source>
        <dbReference type="Proteomes" id="UP000321570"/>
    </source>
</evidence>
<protein>
    <submittedName>
        <fullName evidence="1">Uncharacterized protein</fullName>
    </submittedName>
</protein>
<keyword evidence="2" id="KW-1185">Reference proteome</keyword>
<gene>
    <name evidence="1" type="ORF">WMSIL1_LOCUS6806</name>
</gene>
<reference evidence="1 2" key="1">
    <citation type="submission" date="2019-07" db="EMBL/GenBank/DDBJ databases">
        <authorList>
            <person name="Jastrzebski P J."/>
            <person name="Paukszto L."/>
            <person name="Jastrzebski P J."/>
        </authorList>
    </citation>
    <scope>NUCLEOTIDE SEQUENCE [LARGE SCALE GENOMIC DNA]</scope>
    <source>
        <strain evidence="1 2">WMS-il1</strain>
    </source>
</reference>
<accession>A0A564YJT9</accession>
<dbReference type="AlphaFoldDB" id="A0A564YJT9"/>
<sequence length="103" mass="11638">MTRNPYLSDMSKRAPRFPLFSITTSLHIKGTSALMLWRGLTQVIHIKLSLSHAGQYGLLHILFISSLPQHAPLSLCYSFQTRCGFLEYILVYSALGILLHKCC</sequence>
<evidence type="ECO:0000313" key="1">
    <source>
        <dbReference type="EMBL" id="VUZ46814.1"/>
    </source>
</evidence>
<dbReference type="Proteomes" id="UP000321570">
    <property type="component" value="Unassembled WGS sequence"/>
</dbReference>